<feature type="compositionally biased region" description="Basic residues" evidence="1">
    <location>
        <begin position="760"/>
        <end position="770"/>
    </location>
</feature>
<feature type="compositionally biased region" description="Basic and acidic residues" evidence="1">
    <location>
        <begin position="551"/>
        <end position="566"/>
    </location>
</feature>
<feature type="compositionally biased region" description="Low complexity" evidence="1">
    <location>
        <begin position="3736"/>
        <end position="3749"/>
    </location>
</feature>
<feature type="compositionally biased region" description="Pro residues" evidence="1">
    <location>
        <begin position="323"/>
        <end position="333"/>
    </location>
</feature>
<feature type="compositionally biased region" description="Basic residues" evidence="1">
    <location>
        <begin position="2303"/>
        <end position="2316"/>
    </location>
</feature>
<feature type="compositionally biased region" description="Basic and acidic residues" evidence="1">
    <location>
        <begin position="2852"/>
        <end position="2865"/>
    </location>
</feature>
<evidence type="ECO:0000313" key="3">
    <source>
        <dbReference type="Proteomes" id="UP000326950"/>
    </source>
</evidence>
<dbReference type="InterPro" id="IPR053268">
    <property type="entry name" value="Woronin_anchor"/>
</dbReference>
<feature type="compositionally biased region" description="Basic residues" evidence="1">
    <location>
        <begin position="531"/>
        <end position="542"/>
    </location>
</feature>
<feature type="region of interest" description="Disordered" evidence="1">
    <location>
        <begin position="1288"/>
        <end position="1390"/>
    </location>
</feature>
<feature type="compositionally biased region" description="Basic and acidic residues" evidence="1">
    <location>
        <begin position="4106"/>
        <end position="4118"/>
    </location>
</feature>
<feature type="compositionally biased region" description="Polar residues" evidence="1">
    <location>
        <begin position="4834"/>
        <end position="4844"/>
    </location>
</feature>
<feature type="region of interest" description="Disordered" evidence="1">
    <location>
        <begin position="2536"/>
        <end position="2630"/>
    </location>
</feature>
<feature type="compositionally biased region" description="Basic and acidic residues" evidence="1">
    <location>
        <begin position="4167"/>
        <end position="4191"/>
    </location>
</feature>
<feature type="compositionally biased region" description="Basic and acidic residues" evidence="1">
    <location>
        <begin position="98"/>
        <end position="123"/>
    </location>
</feature>
<feature type="compositionally biased region" description="Low complexity" evidence="1">
    <location>
        <begin position="740"/>
        <end position="751"/>
    </location>
</feature>
<feature type="region of interest" description="Disordered" evidence="1">
    <location>
        <begin position="4787"/>
        <end position="4846"/>
    </location>
</feature>
<feature type="compositionally biased region" description="Basic residues" evidence="1">
    <location>
        <begin position="3429"/>
        <end position="3441"/>
    </location>
</feature>
<protein>
    <recommendedName>
        <fullName evidence="4">Involucrin repeat protein</fullName>
    </recommendedName>
</protein>
<feature type="compositionally biased region" description="Polar residues" evidence="1">
    <location>
        <begin position="1792"/>
        <end position="1802"/>
    </location>
</feature>
<feature type="compositionally biased region" description="Basic and acidic residues" evidence="1">
    <location>
        <begin position="2676"/>
        <end position="2709"/>
    </location>
</feature>
<feature type="compositionally biased region" description="Polar residues" evidence="1">
    <location>
        <begin position="2606"/>
        <end position="2619"/>
    </location>
</feature>
<feature type="compositionally biased region" description="Low complexity" evidence="1">
    <location>
        <begin position="241"/>
        <end position="253"/>
    </location>
</feature>
<feature type="compositionally biased region" description="Polar residues" evidence="1">
    <location>
        <begin position="2205"/>
        <end position="2229"/>
    </location>
</feature>
<feature type="compositionally biased region" description="Basic and acidic residues" evidence="1">
    <location>
        <begin position="2581"/>
        <end position="2601"/>
    </location>
</feature>
<feature type="compositionally biased region" description="Basic residues" evidence="1">
    <location>
        <begin position="3075"/>
        <end position="3084"/>
    </location>
</feature>
<feature type="compositionally biased region" description="Basic residues" evidence="1">
    <location>
        <begin position="1605"/>
        <end position="1614"/>
    </location>
</feature>
<feature type="compositionally biased region" description="Polar residues" evidence="1">
    <location>
        <begin position="198"/>
        <end position="211"/>
    </location>
</feature>
<feature type="compositionally biased region" description="Basic and acidic residues" evidence="1">
    <location>
        <begin position="4486"/>
        <end position="4497"/>
    </location>
</feature>
<feature type="compositionally biased region" description="Basic and acidic residues" evidence="1">
    <location>
        <begin position="41"/>
        <end position="51"/>
    </location>
</feature>
<feature type="compositionally biased region" description="Low complexity" evidence="1">
    <location>
        <begin position="1899"/>
        <end position="1921"/>
    </location>
</feature>
<feature type="compositionally biased region" description="Basic residues" evidence="1">
    <location>
        <begin position="3161"/>
        <end position="3174"/>
    </location>
</feature>
<feature type="region of interest" description="Disordered" evidence="1">
    <location>
        <begin position="4726"/>
        <end position="4765"/>
    </location>
</feature>
<feature type="region of interest" description="Disordered" evidence="1">
    <location>
        <begin position="5171"/>
        <end position="5193"/>
    </location>
</feature>
<dbReference type="Proteomes" id="UP000326950">
    <property type="component" value="Unassembled WGS sequence"/>
</dbReference>
<evidence type="ECO:0008006" key="4">
    <source>
        <dbReference type="Google" id="ProtNLM"/>
    </source>
</evidence>
<feature type="compositionally biased region" description="Polar residues" evidence="1">
    <location>
        <begin position="2646"/>
        <end position="2657"/>
    </location>
</feature>
<feature type="compositionally biased region" description="Basic and acidic residues" evidence="1">
    <location>
        <begin position="1922"/>
        <end position="1931"/>
    </location>
</feature>
<dbReference type="PANTHER" id="PTHR40641">
    <property type="entry name" value="INVOLUCRIN REPEAT PROTEIN (AFU_ORTHOLOGUE AFUA_2G08060)"/>
    <property type="match status" value="1"/>
</dbReference>
<feature type="compositionally biased region" description="Low complexity" evidence="1">
    <location>
        <begin position="3902"/>
        <end position="3913"/>
    </location>
</feature>
<feature type="compositionally biased region" description="Basic and acidic residues" evidence="1">
    <location>
        <begin position="1353"/>
        <end position="1374"/>
    </location>
</feature>
<feature type="compositionally biased region" description="Pro residues" evidence="1">
    <location>
        <begin position="280"/>
        <end position="289"/>
    </location>
</feature>
<proteinExistence type="predicted"/>
<feature type="compositionally biased region" description="Polar residues" evidence="1">
    <location>
        <begin position="3659"/>
        <end position="3684"/>
    </location>
</feature>
<feature type="compositionally biased region" description="Basic residues" evidence="1">
    <location>
        <begin position="3759"/>
        <end position="3771"/>
    </location>
</feature>
<organism evidence="2 3">
    <name type="scientific">Aspergillus tamarii</name>
    <dbReference type="NCBI Taxonomy" id="41984"/>
    <lineage>
        <taxon>Eukaryota</taxon>
        <taxon>Fungi</taxon>
        <taxon>Dikarya</taxon>
        <taxon>Ascomycota</taxon>
        <taxon>Pezizomycotina</taxon>
        <taxon>Eurotiomycetes</taxon>
        <taxon>Eurotiomycetidae</taxon>
        <taxon>Eurotiales</taxon>
        <taxon>Aspergillaceae</taxon>
        <taxon>Aspergillus</taxon>
        <taxon>Aspergillus subgen. Circumdati</taxon>
    </lineage>
</organism>
<feature type="compositionally biased region" description="Low complexity" evidence="1">
    <location>
        <begin position="1777"/>
        <end position="1787"/>
    </location>
</feature>
<feature type="region of interest" description="Disordered" evidence="1">
    <location>
        <begin position="1"/>
        <end position="439"/>
    </location>
</feature>
<feature type="compositionally biased region" description="Basic residues" evidence="1">
    <location>
        <begin position="2952"/>
        <end position="2962"/>
    </location>
</feature>
<feature type="compositionally biased region" description="Low complexity" evidence="1">
    <location>
        <begin position="353"/>
        <end position="363"/>
    </location>
</feature>
<feature type="compositionally biased region" description="Low complexity" evidence="1">
    <location>
        <begin position="2498"/>
        <end position="2511"/>
    </location>
</feature>
<feature type="compositionally biased region" description="Basic residues" evidence="1">
    <location>
        <begin position="2841"/>
        <end position="2851"/>
    </location>
</feature>
<feature type="compositionally biased region" description="Basic residues" evidence="1">
    <location>
        <begin position="3883"/>
        <end position="3896"/>
    </location>
</feature>
<feature type="compositionally biased region" description="Low complexity" evidence="1">
    <location>
        <begin position="3547"/>
        <end position="3567"/>
    </location>
</feature>
<feature type="compositionally biased region" description="Polar residues" evidence="1">
    <location>
        <begin position="3495"/>
        <end position="3505"/>
    </location>
</feature>
<feature type="compositionally biased region" description="Polar residues" evidence="1">
    <location>
        <begin position="603"/>
        <end position="612"/>
    </location>
</feature>
<feature type="compositionally biased region" description="Polar residues" evidence="1">
    <location>
        <begin position="3269"/>
        <end position="3290"/>
    </location>
</feature>
<feature type="region of interest" description="Disordered" evidence="1">
    <location>
        <begin position="3659"/>
        <end position="4004"/>
    </location>
</feature>
<feature type="region of interest" description="Disordered" evidence="1">
    <location>
        <begin position="1488"/>
        <end position="1873"/>
    </location>
</feature>
<feature type="compositionally biased region" description="Basic and acidic residues" evidence="1">
    <location>
        <begin position="4234"/>
        <end position="4244"/>
    </location>
</feature>
<feature type="compositionally biased region" description="Basic and acidic residues" evidence="1">
    <location>
        <begin position="134"/>
        <end position="145"/>
    </location>
</feature>
<feature type="compositionally biased region" description="Basic and acidic residues" evidence="1">
    <location>
        <begin position="4601"/>
        <end position="4617"/>
    </location>
</feature>
<feature type="compositionally biased region" description="Basic and acidic residues" evidence="1">
    <location>
        <begin position="1164"/>
        <end position="1182"/>
    </location>
</feature>
<feature type="compositionally biased region" description="Low complexity" evidence="1">
    <location>
        <begin position="3010"/>
        <end position="3030"/>
    </location>
</feature>
<feature type="compositionally biased region" description="Polar residues" evidence="1">
    <location>
        <begin position="1377"/>
        <end position="1390"/>
    </location>
</feature>
<feature type="compositionally biased region" description="Basic and acidic residues" evidence="1">
    <location>
        <begin position="3967"/>
        <end position="3982"/>
    </location>
</feature>
<feature type="compositionally biased region" description="Basic and acidic residues" evidence="1">
    <location>
        <begin position="2769"/>
        <end position="2780"/>
    </location>
</feature>
<feature type="compositionally biased region" description="Basic and acidic residues" evidence="1">
    <location>
        <begin position="4644"/>
        <end position="4663"/>
    </location>
</feature>
<feature type="compositionally biased region" description="Low complexity" evidence="1">
    <location>
        <begin position="5085"/>
        <end position="5098"/>
    </location>
</feature>
<feature type="compositionally biased region" description="Low complexity" evidence="1">
    <location>
        <begin position="4119"/>
        <end position="4128"/>
    </location>
</feature>
<feature type="compositionally biased region" description="Polar residues" evidence="1">
    <location>
        <begin position="3814"/>
        <end position="3826"/>
    </location>
</feature>
<feature type="compositionally biased region" description="Basic residues" evidence="1">
    <location>
        <begin position="3535"/>
        <end position="3546"/>
    </location>
</feature>
<feature type="compositionally biased region" description="Basic and acidic residues" evidence="1">
    <location>
        <begin position="1633"/>
        <end position="1643"/>
    </location>
</feature>
<feature type="region of interest" description="Disordered" evidence="1">
    <location>
        <begin position="852"/>
        <end position="889"/>
    </location>
</feature>
<feature type="compositionally biased region" description="Basic residues" evidence="1">
    <location>
        <begin position="678"/>
        <end position="690"/>
    </location>
</feature>
<feature type="compositionally biased region" description="Basic and acidic residues" evidence="1">
    <location>
        <begin position="157"/>
        <end position="166"/>
    </location>
</feature>
<feature type="region of interest" description="Disordered" evidence="1">
    <location>
        <begin position="4277"/>
        <end position="4305"/>
    </location>
</feature>
<feature type="compositionally biased region" description="Polar residues" evidence="1">
    <location>
        <begin position="1549"/>
        <end position="1562"/>
    </location>
</feature>
<feature type="compositionally biased region" description="Polar residues" evidence="1">
    <location>
        <begin position="4550"/>
        <end position="4563"/>
    </location>
</feature>
<dbReference type="EMBL" id="ML738621">
    <property type="protein sequence ID" value="KAE8163117.1"/>
    <property type="molecule type" value="Genomic_DNA"/>
</dbReference>
<feature type="compositionally biased region" description="Polar residues" evidence="1">
    <location>
        <begin position="4193"/>
        <end position="4205"/>
    </location>
</feature>
<feature type="region of interest" description="Disordered" evidence="1">
    <location>
        <begin position="1018"/>
        <end position="1221"/>
    </location>
</feature>
<name>A0A5N6UWT2_ASPTM</name>
<feature type="region of interest" description="Disordered" evidence="1">
    <location>
        <begin position="4017"/>
        <end position="4052"/>
    </location>
</feature>
<feature type="compositionally biased region" description="Basic and acidic residues" evidence="1">
    <location>
        <begin position="1334"/>
        <end position="1343"/>
    </location>
</feature>
<feature type="compositionally biased region" description="Basic and acidic residues" evidence="1">
    <location>
        <begin position="4626"/>
        <end position="4636"/>
    </location>
</feature>
<feature type="compositionally biased region" description="Basic and acidic residues" evidence="1">
    <location>
        <begin position="1977"/>
        <end position="1988"/>
    </location>
</feature>
<feature type="region of interest" description="Disordered" evidence="1">
    <location>
        <begin position="2462"/>
        <end position="2518"/>
    </location>
</feature>
<feature type="compositionally biased region" description="Basic and acidic residues" evidence="1">
    <location>
        <begin position="2538"/>
        <end position="2547"/>
    </location>
</feature>
<gene>
    <name evidence="2" type="ORF">BDV40DRAFT_299823</name>
</gene>
<keyword evidence="3" id="KW-1185">Reference proteome</keyword>
<feature type="compositionally biased region" description="Basic and acidic residues" evidence="1">
    <location>
        <begin position="3246"/>
        <end position="3257"/>
    </location>
</feature>
<feature type="region of interest" description="Disordered" evidence="1">
    <location>
        <begin position="2730"/>
        <end position="3641"/>
    </location>
</feature>
<feature type="region of interest" description="Disordered" evidence="1">
    <location>
        <begin position="2205"/>
        <end position="2411"/>
    </location>
</feature>
<evidence type="ECO:0000256" key="1">
    <source>
        <dbReference type="SAM" id="MobiDB-lite"/>
    </source>
</evidence>
<feature type="compositionally biased region" description="Basic and acidic residues" evidence="1">
    <location>
        <begin position="4355"/>
        <end position="4369"/>
    </location>
</feature>
<feature type="region of interest" description="Disordered" evidence="1">
    <location>
        <begin position="603"/>
        <end position="709"/>
    </location>
</feature>
<feature type="compositionally biased region" description="Basic and acidic residues" evidence="1">
    <location>
        <begin position="2889"/>
        <end position="2899"/>
    </location>
</feature>
<feature type="compositionally biased region" description="Basic and acidic residues" evidence="1">
    <location>
        <begin position="1067"/>
        <end position="1121"/>
    </location>
</feature>
<feature type="region of interest" description="Disordered" evidence="1">
    <location>
        <begin position="4079"/>
        <end position="4244"/>
    </location>
</feature>
<feature type="compositionally biased region" description="Polar residues" evidence="1">
    <location>
        <begin position="3231"/>
        <end position="3241"/>
    </location>
</feature>
<feature type="compositionally biased region" description="Basic residues" evidence="1">
    <location>
        <begin position="870"/>
        <end position="881"/>
    </location>
</feature>
<feature type="region of interest" description="Disordered" evidence="1">
    <location>
        <begin position="2643"/>
        <end position="2714"/>
    </location>
</feature>
<feature type="region of interest" description="Disordered" evidence="1">
    <location>
        <begin position="1892"/>
        <end position="2128"/>
    </location>
</feature>
<feature type="region of interest" description="Disordered" evidence="1">
    <location>
        <begin position="801"/>
        <end position="840"/>
    </location>
</feature>
<reference evidence="2 3" key="1">
    <citation type="submission" date="2019-04" db="EMBL/GenBank/DDBJ databases">
        <title>Friends and foes A comparative genomics study of 23 Aspergillus species from section Flavi.</title>
        <authorList>
            <consortium name="DOE Joint Genome Institute"/>
            <person name="Kjaerbolling I."/>
            <person name="Vesth T."/>
            <person name="Frisvad J.C."/>
            <person name="Nybo J.L."/>
            <person name="Theobald S."/>
            <person name="Kildgaard S."/>
            <person name="Isbrandt T."/>
            <person name="Kuo A."/>
            <person name="Sato A."/>
            <person name="Lyhne E.K."/>
            <person name="Kogle M.E."/>
            <person name="Wiebenga A."/>
            <person name="Kun R.S."/>
            <person name="Lubbers R.J."/>
            <person name="Makela M.R."/>
            <person name="Barry K."/>
            <person name="Chovatia M."/>
            <person name="Clum A."/>
            <person name="Daum C."/>
            <person name="Haridas S."/>
            <person name="He G."/>
            <person name="LaButti K."/>
            <person name="Lipzen A."/>
            <person name="Mondo S."/>
            <person name="Riley R."/>
            <person name="Salamov A."/>
            <person name="Simmons B.A."/>
            <person name="Magnuson J.K."/>
            <person name="Henrissat B."/>
            <person name="Mortensen U.H."/>
            <person name="Larsen T.O."/>
            <person name="Devries R.P."/>
            <person name="Grigoriev I.V."/>
            <person name="Machida M."/>
            <person name="Baker S.E."/>
            <person name="Andersen M.R."/>
        </authorList>
    </citation>
    <scope>NUCLEOTIDE SEQUENCE [LARGE SCALE GENOMIC DNA]</scope>
    <source>
        <strain evidence="2 3">CBS 117626</strain>
    </source>
</reference>
<feature type="compositionally biased region" description="Basic and acidic residues" evidence="1">
    <location>
        <begin position="3327"/>
        <end position="3336"/>
    </location>
</feature>
<dbReference type="PANTHER" id="PTHR40641:SF2">
    <property type="entry name" value="INVOLUCRIN REPEAT PROTEIN"/>
    <property type="match status" value="1"/>
</dbReference>
<feature type="region of interest" description="Disordered" evidence="1">
    <location>
        <begin position="521"/>
        <end position="574"/>
    </location>
</feature>
<feature type="compositionally biased region" description="Basic and acidic residues" evidence="1">
    <location>
        <begin position="1690"/>
        <end position="1706"/>
    </location>
</feature>
<feature type="compositionally biased region" description="Low complexity" evidence="1">
    <location>
        <begin position="2827"/>
        <end position="2840"/>
    </location>
</feature>
<feature type="compositionally biased region" description="Low complexity" evidence="1">
    <location>
        <begin position="295"/>
        <end position="304"/>
    </location>
</feature>
<feature type="compositionally biased region" description="Polar residues" evidence="1">
    <location>
        <begin position="3990"/>
        <end position="4002"/>
    </location>
</feature>
<feature type="compositionally biased region" description="Polar residues" evidence="1">
    <location>
        <begin position="2243"/>
        <end position="2252"/>
    </location>
</feature>
<accession>A0A5N6UWT2</accession>
<feature type="compositionally biased region" description="Low complexity" evidence="1">
    <location>
        <begin position="1847"/>
        <end position="1861"/>
    </location>
</feature>
<sequence length="5680" mass="613887">MFKALSAGGRSSDARSSSSSKSSSRRRTDSKAYSTVSRKSSRGDDRDRGLDDLSAYSSSGNHSKRYAHSAAGDSIASSYATAEPHSAIGPDRNIIEGAPRRRDTYDSERRDRYQDSDNSDDKPRRRRTRSRSQSGERTREHHDNTDEVDNGNHASGYRRERQRTQPDEMPNVPISGAGADLAPKVGTFDHPQFPPPFHNTQPVTSMPSSPNVPGGYDPHIQQQFPGQFPAFVAEPYQSNPAGAAADYYGDQGQSVAQQPGVRPEPPKIIPNNQAHLMPASPHPNPPPEPSSMGQSPAAAEYYASDADDADPEIQIPEQSSRPPSGPTPKPPRPAIQTEEASVPVATVTHDEGSPQGIGSGSSPLLAQSSTPTVFPLTGANPSKPPNVQGLGPVVGAAEGYMTGQHHQPSLNLEHSSQSGNQNNEEGFPNIVGYAGPSTYPDQLNAPPLYTATEETAAYAAHPSHPHHAALYHGAPFQSGGLAFQQRQRGPLDKFLDFWRDAEGVGMFEDYTETIGVCKHCFEPGTSSRDAPRKHYYRPRRRSSDRYSNGSRVDKARRYSSSEDEGRRRKKTSTSSWLPTVLAGYTLFKNKDSENTYNVRSGRVLNSASDNESPPTPEEGSHTSRGVYRHQPRRAYEDPPDYGSRRLSRSSSRSSSRPKKHPALQIAAETVTGPTSQPRRSRSPRKFKSRKSSSSESSFVDISRPAMKSGVKGLGSFFTAYSENRRKWQAKKRRSIFSFNNSSSSSLDADLAFGNGYAKRSPGKSKKRSKKKDHDNVDAALLGIRERAAVVADSAYHPSQRAGELLMKKEPTSARLGYSSSATNDDAWEDVDSGDQSSSSVSSALAFGGSGLYGTSTSSDSGTSLWGWRWGNRKGKKQKRTRSNAPGSRFPTNAAVAVTTAELAHGYENRGRRTSEDIGSGAGQLQHVAPVPTSDPSHFDAVNVWPSQPALISREPIPLQQPQPVAPVSQAVYTSQGETFPSYTAPPRPPPFANTFTQYDHKAHGSRYGLREQEIPLYHESTDMPSKVTRPPRRSDSSPVFHTESLEGTSGVKRRFTMKDQGSVQFDLTREQTERERRADHLERLKRDCGRQEVQLIDRESEMAAREEKIRPRRYCDGHGDSDYGSQEQYAREPRAERGPASWVDLGTGVLSGQGSNGGSSESSQRSHYERSERRRAERRRVSGSEISSGFSMPERYDDGVGQRPNQFTGQDHVKTSVFRDIPRKKPVHDNYAQFFAPEELKHSSDTYARRETASVPTIIEVEPASQKIKATEEPHPKYRELPWPVPELKLVEPTPPQSQSGSVRDIASPIPSPPEVPEDDRTSKRSTTGSRVSWGKDETREYEVPSTSSELDPVDHDIAADRGQEKQTDSEPAREITANQEDLSKNTTGEYNPDIEVAATAAAVAAALGVEPSFVSDIKEKLIFPSKARDCAGGAATPDDGTKQPILGKFVANGPLYSEPGLMSDGVKTLHDDQPPSSIAQEVIQQLTGEQAPEVGGLSGRAVEKPNEEWQTLVFRDKLSGPEPSPEEVLHMPNGSELEESTSQREPHGTTQEPAQDDSMSIISAAIPRHSEEPMEEASYGKDSREPDIPSRAGPPAIEGGSTFGKKKSKKRHSKQDSDAFDDSISVTSSPARVEETSDRVKSADGQTKVNRAGGLLSNILGSKVPEPVASDSYPSREVQSEVGPPGSGESRRQRREEKRRQKYGELADLGQSTEREKDRTISQDGDDQPSFLAGSPEMPYQVGDGDREGASGHFSSTDAELTGLGLDVFEQRPRSRSASPPASGRSIDLSPKSQSRPNSPQLDRGDEEVQGQQSRRSSGVRPTDSPTAVPLHFRRPPTTSPRAHRSPSASSIAAPSPGSPTGRSRRPASGEFIYSREMRPLWLVEHHGCKHEAEAEEPLPSLPSSKTSSANASAENLASLQDEKNWEKLDLSPSIHTDQRPIDVDMPSNPQHGVLGSEEVTPTAAHFGQMNTNQLLRKDKPKYEFHSPSELLQDPSTYAELPPSPTMGPLPSAEGSAVGVKGDGELERSLDNLPPLPMSRPSTPENEQPRASDAAEGYPTGELIAPDPEAPRASGNDTPSADVDTPNIKILDGDIPDLQPSDEKTPTKATQGSIESGNALMSPKSTSCGLPDKIVPVLPAVQIPMAEALEKSREGPGHAATSSVDVVNVAIADPLLPIDKECALSAEPLQAVTTDETKMAITATTDQKAQPQEAQPGIQSELQKSATGDNVPLANAEAKLESNPNFTSAKITSIEGEETENVDGATVTGSPEPITGSIDKGADEAVQAPTEELIVDATSPRLSKKKKKKDKKKIPKSANLHEQELQDTAATARAVHSTPEDVEKADGAISPGESSTEQVSPPDGTETVPEVGVESSTDLPKPDEAANVQAPVDIPVSEPEPGVDTTKTEDVLAENELIVKDFKAGEETGTQVIEGRLLSNWEPTVQAENQQNVVDLAASMNPSKQEPPLEIPQAEDAHLAADTSATEQKPDSEVLGADAARATQAPQATTIPVQGLSKAEDALIITDVLLPEQAMPKAEEEAHQESVESDIILDPNARRTSTKREAAANTDVPTNILESDGDRRKESKGFDANESAKELGEAEFVTSSNTEPVITSQAGEEPSKSIIDDYEPVKKAILRSEEEITSSSEHPVQSTMEGAENLEFRRQDAILPETPFEHAEELDEQGKEYRQSEPQDSTEHNASAREEAPGVVYEPSTLVLEQLMEAASVSGLGGDNSPAVDLQEGLTTEMSTVDPASVESEPGPLQLESERPTTTEEAKTPMGLGSGKIPPEQQQMQGIPAPVEPISSPDQAAEIAEAGTRDTDVTDVTDVPTETSLSRRSSKKNKKKSKRDSVVEPPVEKGMDDVPPGVSSNEGATPQVGDEPAVPLKDEPEARQPEEAPGNTHKGAMVVSPETTPGAAADTSTESQDAGSAEKGQKAGPEEAPEGQPTKKGKKKKKNRKSISSDSQAVADAETQPPPSAEGLPVETPLAETSGVVHPTDGRQIPQQATATNEVTETTEAVDATPAAENEPNVPVENHAETNDSTSHMVEHVLDDPVPDPEPEAGESTAADKKNKKKKKKKQSLQSAPDTHIAAAEPTSSAEVARPNVDGTIATENAPAIEGQELVLEETTVGEQAFDVTEAAEDTASPGTAPAMTASQKKKAKKEKKKQRKSALLDEPPAFDPASDPRPENASLELDLTSVGETAPVKGPEAHDTSTEGPIVVDELASEQSRIETVTDTEPDVALKEDLNERYQEPAQQGPKETPTDNTGISSIEAGNSELGQTQLIGHTPSDLEGTTANEEHPGADTGERHMVGSLGVEQEATSEKPAEIEPGHSTLDAAPTMTADTALEQPKEKVPSDEAAPSHTADAEVSLTDVMPQDALEQPQKGMLSDEAAPKQTEDTQVSLTDVIPQDAVDEEAGAFTSKRSKKDKKKKKKQQSISLEDDQPAAAREGTVEEPSDARSGSLEISGQPQFSLPDVVAGKPQHAFSEKPTQQSETNQPEPAESPEQADLTGPVELEPMADTQESISKQKAKKDKKKRKSVSFSNNEQEVSTKSSETTEVTEASRHVAEASQPSEQTNKKMAEASALVQPSQENLDSTTADEVQPGETAADLPKDISAAALGEDGSESNNEVVPHDKQVTQLYKDSVTEAQASTLGSIDSDPIGQTPSMASELVNETTVPGPGGYNNDDASVIGSPEEQQVRQDAGILTALKTSETHEVEFTQEAPVPETPSTSVQESTVVVQDPEQEGAPPKAKKDKKKKKKRKTQETVEDEATVIPESSIEEAPVQAEEDNRTAAPGIIEEAIEPNNITKASEISSQDVPPLMPESIVEHTRAETEQAVDDTVHEVKESEGTEQQAREQPENPQNDSAPVMSAKERKKAKKKEKRRQSKNLDGSSAAPNAAESASIVPEEKTQGPLINASTTSAEDGTHYATEIQVSAELKPSDPSVDTATPPAEDDGKENQSHGTESHGENDKNLFWTDHMVSSQVDQRQATPFDSPIQHVLENTEAEKVAVSGEPVPLSEEIEVGTEDHASTTEQEATSEVDKAYLEPLPTEGFSAEADESGKILTPIGDELASQRDTTTETTGQGTLKDSMPAQTDEKLEEKDKEAVSEASRAAVEVPDAFVDGPQATNERAVPLSPAEAGIPEDQRETNNSLAIDVEKLEATATWKELHQEQRSEDPQAEHTFSGSNLFSTTLPERGMREAKNSELQVGSAGQAPESDAKEDETASSRETRLERVDLILDSLTAEESHCGGAEVTNASKSAKVASSEIQAKPGNCLSVGSGEEDRDVSDATGEKLDDIETIAELSEANKGATLDLVECLGSGSQPFGEKEQLQANIEPTPEPLSDKELTDGVKKGEVENMTQPLDRNASKKEKKKAKKQAKETSIETADSSLTESKREIDAESGPETIVGPSAMADAAESSLAPEEKPIQGHEVQGPQSESDVSKPAFEAVSATEERSPSMAWGFPGQTQATHELQEGEGKDAEAQIKLSSQTSEGCDLEAAKDRTGGQTTQQETPVPRTVSKEEQGRPKQEAELQIPEQTEQPASGINTESAKEALLSQDAKPEGSEPPMAEATSAEDFPSQTSSGENKQKSEDYMSVETKEPEETGSVSEDANVRPSHDQCHSETLATERSAKDNEWPSIDWEKERVDALEQTPQSSPEAVAAPFEPDESAEATKAKANLGLQGQGSEANLATPEAIVKTAEYDADQLALSTEEPATEPVSKATPEHTLDDAEGSIPGKQVMGGPGSVSQKQNRIASIFPNLERGAFRRLITTESSGSVKDGAEDETNDQGVSRGDAMQVSEAPIATTDGKGNDHLANAPVSSEPPTTATLEDLPGEATIHDIQTPVASRSVQGDHSDTKDIRNTQAELTEADSLAREIPLYAPIPIHEQPSTFISSSSKATCIDRQASPESLSKLGCSPSIQRTCDPSPRPKPSEENTPPAQPNSTLPSSAFGVPSVVDRGAISPPRAPLLPIAEHGPVDRTRTPIGAMRQGHGTPCLEMKPEHVLPAPETPVRKFTDNALARQAWPTLDKDEDQDFHIRKRGSARSIDREWPAEAVQTPERGIPILRPSSISSIKSVHSAHSQRSLRRMDRSAGSDLRAASQAQTGARQSSRSPQPPPVEAPPSDLNIEHIASSSSYDPVTDKGKRPLRAMTDVYEGWGETPNSPRSPSRPPSIRHRRSMQHLQELETRLDQLISENRLLVAAREAAEDKLRNASVARRKSDHALNERAADLRDREAEVEQLKNSVEWLQKEVSRLTEENEGLTVANSNITVAHATEIQTIRASSNRELDDLRLQNQQLSNEMHDRVRQQIDAALAQKNMELRRLREDLESARDKVEELQQQIAASVHDSVLVFRDEDYFDAACQKLCGHVQQWVLRFSKHSDLRRCRKLDDLQDEKLADRFENAILDGSDADVYLSDRVRRRDVFMSVVMTMVWEFIFTRYLFGMDREQRQKLKSLEKQLGEVGPRGAVHRWRATTLSLLSKRSTFARQRQNDTEAVALEIFETLSRLLPPPSNVEPQLLESLRKVLRVAVDLSIEMRTQLAEYIMLPPLQPEYNTNGDLARKVYFNASLMNERSGETTSNEELESQQAVVRVVLFPLVVKKGNDAGDGEDEVVVCPAQVLVARSPKDRKVTRMLSGDRMSLDGTRSIHSIAPSSTMDMSNVI</sequence>
<feature type="region of interest" description="Disordered" evidence="1">
    <location>
        <begin position="4333"/>
        <end position="4702"/>
    </location>
</feature>
<feature type="compositionally biased region" description="Low complexity" evidence="1">
    <location>
        <begin position="1"/>
        <end position="22"/>
    </location>
</feature>
<feature type="region of interest" description="Disordered" evidence="1">
    <location>
        <begin position="5057"/>
        <end position="5142"/>
    </location>
</feature>
<feature type="compositionally biased region" description="Polar residues" evidence="1">
    <location>
        <begin position="3594"/>
        <end position="3607"/>
    </location>
</feature>
<feature type="region of interest" description="Disordered" evidence="1">
    <location>
        <begin position="740"/>
        <end position="776"/>
    </location>
</feature>
<feature type="compositionally biased region" description="Polar residues" evidence="1">
    <location>
        <begin position="2108"/>
        <end position="2117"/>
    </location>
</feature>
<dbReference type="OrthoDB" id="5365701at2759"/>
<evidence type="ECO:0000313" key="2">
    <source>
        <dbReference type="EMBL" id="KAE8163117.1"/>
    </source>
</evidence>
<feature type="compositionally biased region" description="Basic and acidic residues" evidence="1">
    <location>
        <begin position="4533"/>
        <end position="4545"/>
    </location>
</feature>
<feature type="compositionally biased region" description="Basic and acidic residues" evidence="1">
    <location>
        <begin position="1569"/>
        <end position="1589"/>
    </location>
</feature>
<feature type="compositionally biased region" description="Low complexity" evidence="1">
    <location>
        <begin position="852"/>
        <end position="867"/>
    </location>
</feature>
<feature type="compositionally biased region" description="Polar residues" evidence="1">
    <location>
        <begin position="4951"/>
        <end position="4964"/>
    </location>
</feature>
<feature type="compositionally biased region" description="Polar residues" evidence="1">
    <location>
        <begin position="404"/>
        <end position="424"/>
    </location>
</feature>
<feature type="compositionally biased region" description="Basic and acidic residues" evidence="1">
    <location>
        <begin position="3303"/>
        <end position="3316"/>
    </location>
</feature>
<feature type="region of interest" description="Disordered" evidence="1">
    <location>
        <begin position="4920"/>
        <end position="5000"/>
    </location>
</feature>
<feature type="compositionally biased region" description="Basic and acidic residues" evidence="1">
    <location>
        <begin position="3835"/>
        <end position="3868"/>
    </location>
</feature>